<keyword evidence="11" id="KW-1185">Reference proteome</keyword>
<dbReference type="SUPFAM" id="SSF52402">
    <property type="entry name" value="Adenine nucleotide alpha hydrolases-like"/>
    <property type="match status" value="1"/>
</dbReference>
<comment type="domain">
    <text evidence="8">The N-terminal region contains the highly conserved SGGXDS motif, predicted to be a P-loop motif involved in ATP binding.</text>
</comment>
<dbReference type="InterPro" id="IPR012094">
    <property type="entry name" value="tRNA_Ile_lys_synt"/>
</dbReference>
<dbReference type="SMART" id="SM00977">
    <property type="entry name" value="TilS_C"/>
    <property type="match status" value="1"/>
</dbReference>
<dbReference type="SUPFAM" id="SSF56037">
    <property type="entry name" value="PheT/TilS domain"/>
    <property type="match status" value="1"/>
</dbReference>
<dbReference type="SUPFAM" id="SSF82829">
    <property type="entry name" value="MesJ substrate recognition domain-like"/>
    <property type="match status" value="1"/>
</dbReference>
<evidence type="ECO:0000256" key="3">
    <source>
        <dbReference type="ARBA" id="ARBA00022598"/>
    </source>
</evidence>
<dbReference type="GO" id="GO:0032267">
    <property type="term" value="F:tRNA(Ile)-lysidine synthase activity"/>
    <property type="evidence" value="ECO:0007669"/>
    <property type="project" value="UniProtKB-EC"/>
</dbReference>
<evidence type="ECO:0000256" key="6">
    <source>
        <dbReference type="ARBA" id="ARBA00022840"/>
    </source>
</evidence>
<comment type="caution">
    <text evidence="10">The sequence shown here is derived from an EMBL/GenBank/DDBJ whole genome shotgun (WGS) entry which is preliminary data.</text>
</comment>
<name>A0ABU6P486_9BACI</name>
<dbReference type="RefSeq" id="WP_066227654.1">
    <property type="nucleotide sequence ID" value="NZ_JARTFQ010000014.1"/>
</dbReference>
<evidence type="ECO:0000256" key="1">
    <source>
        <dbReference type="ARBA" id="ARBA00004496"/>
    </source>
</evidence>
<reference evidence="10 11" key="1">
    <citation type="submission" date="2023-03" db="EMBL/GenBank/DDBJ databases">
        <title>Bacillus Genome Sequencing.</title>
        <authorList>
            <person name="Dunlap C."/>
        </authorList>
    </citation>
    <scope>NUCLEOTIDE SEQUENCE [LARGE SCALE GENOMIC DNA]</scope>
    <source>
        <strain evidence="10 11">NRS-1717</strain>
    </source>
</reference>
<dbReference type="InterPro" id="IPR011063">
    <property type="entry name" value="TilS/TtcA_N"/>
</dbReference>
<dbReference type="InterPro" id="IPR014729">
    <property type="entry name" value="Rossmann-like_a/b/a_fold"/>
</dbReference>
<evidence type="ECO:0000256" key="4">
    <source>
        <dbReference type="ARBA" id="ARBA00022694"/>
    </source>
</evidence>
<dbReference type="CDD" id="cd01992">
    <property type="entry name" value="TilS_N"/>
    <property type="match status" value="1"/>
</dbReference>
<dbReference type="Pfam" id="PF09179">
    <property type="entry name" value="TilS"/>
    <property type="match status" value="1"/>
</dbReference>
<proteinExistence type="inferred from homology"/>
<keyword evidence="3 8" id="KW-0436">Ligase</keyword>
<evidence type="ECO:0000256" key="2">
    <source>
        <dbReference type="ARBA" id="ARBA00022490"/>
    </source>
</evidence>
<dbReference type="Pfam" id="PF01171">
    <property type="entry name" value="ATP_bind_3"/>
    <property type="match status" value="1"/>
</dbReference>
<dbReference type="HAMAP" id="MF_01161">
    <property type="entry name" value="tRNA_Ile_lys_synt"/>
    <property type="match status" value="1"/>
</dbReference>
<dbReference type="PANTHER" id="PTHR43033:SF1">
    <property type="entry name" value="TRNA(ILE)-LYSIDINE SYNTHASE-RELATED"/>
    <property type="match status" value="1"/>
</dbReference>
<dbReference type="PANTHER" id="PTHR43033">
    <property type="entry name" value="TRNA(ILE)-LYSIDINE SYNTHASE-RELATED"/>
    <property type="match status" value="1"/>
</dbReference>
<evidence type="ECO:0000313" key="11">
    <source>
        <dbReference type="Proteomes" id="UP001342826"/>
    </source>
</evidence>
<gene>
    <name evidence="8 10" type="primary">tilS</name>
    <name evidence="10" type="ORF">P9271_22980</name>
</gene>
<feature type="domain" description="Lysidine-tRNA(Ile) synthetase C-terminal" evidence="9">
    <location>
        <begin position="381"/>
        <end position="453"/>
    </location>
</feature>
<keyword evidence="5 8" id="KW-0547">Nucleotide-binding</keyword>
<sequence length="458" mass="52969">MHNFQLFIKKNIIKGSTVVVGVSGGPDSLTLLHLFLSIKEEYSLKIVGAHVDHMFRAEQSEEEMLFVKDFCYQYNIPCEAKQIDIPAYLNRNKISSQAASREHRYNFYKEVMDTYNANYLALGHHGDDQIETILMRMVRGSTGEAMAGMKAVRKFHNGYIIRPLLTASKEEILQYCDLNGLEPRFDPSNEENKYTRNRFRNTVLPFLKSENPLVHERFQYFSETFLEDELYLKELTKEKMNTVLKRKEKSEVEMDTKLFLNLPLPLQRRCIQLILNYLYETIPSSLSSIHIESLLNLLSRDHPSGSLDYPNGLRVIKSYDNCLFTFDYDKSLPYEIPLSIPSTIVLPNGSAIDCGILKKPHFLKRGNDVFSLSVERLKEPLTIRSRKQGDKIKLKGMNGTKKVKDIFIDEKIPLHNRDIWPILEDGDGNILWVPGLKKSAFEEADCNGDYIFLQYKEL</sequence>
<protein>
    <recommendedName>
        <fullName evidence="8">tRNA(Ile)-lysidine synthase</fullName>
        <ecNumber evidence="8">6.3.4.19</ecNumber>
    </recommendedName>
    <alternativeName>
        <fullName evidence="8">tRNA(Ile)-2-lysyl-cytidine synthase</fullName>
    </alternativeName>
    <alternativeName>
        <fullName evidence="8">tRNA(Ile)-lysidine synthetase</fullName>
    </alternativeName>
</protein>
<evidence type="ECO:0000256" key="7">
    <source>
        <dbReference type="ARBA" id="ARBA00048539"/>
    </source>
</evidence>
<dbReference type="EC" id="6.3.4.19" evidence="8"/>
<comment type="subcellular location">
    <subcellularLocation>
        <location evidence="1 8">Cytoplasm</location>
    </subcellularLocation>
</comment>
<accession>A0ABU6P486</accession>
<keyword evidence="4 8" id="KW-0819">tRNA processing</keyword>
<dbReference type="GeneID" id="301140558"/>
<dbReference type="NCBIfam" id="TIGR02432">
    <property type="entry name" value="lysidine_TilS_N"/>
    <property type="match status" value="1"/>
</dbReference>
<dbReference type="Gene3D" id="3.40.50.620">
    <property type="entry name" value="HUPs"/>
    <property type="match status" value="1"/>
</dbReference>
<dbReference type="InterPro" id="IPR012796">
    <property type="entry name" value="Lysidine-tRNA-synth_C"/>
</dbReference>
<dbReference type="Pfam" id="PF11734">
    <property type="entry name" value="TilS_C"/>
    <property type="match status" value="1"/>
</dbReference>
<comment type="similarity">
    <text evidence="8">Belongs to the tRNA(Ile)-lysidine synthase family.</text>
</comment>
<feature type="binding site" evidence="8">
    <location>
        <begin position="23"/>
        <end position="28"/>
    </location>
    <ligand>
        <name>ATP</name>
        <dbReference type="ChEBI" id="CHEBI:30616"/>
    </ligand>
</feature>
<evidence type="ECO:0000259" key="9">
    <source>
        <dbReference type="SMART" id="SM00977"/>
    </source>
</evidence>
<dbReference type="Gene3D" id="3.30.465.60">
    <property type="match status" value="1"/>
</dbReference>
<dbReference type="EMBL" id="JARTFS010000026">
    <property type="protein sequence ID" value="MED4404151.1"/>
    <property type="molecule type" value="Genomic_DNA"/>
</dbReference>
<keyword evidence="6 8" id="KW-0067">ATP-binding</keyword>
<comment type="catalytic activity">
    <reaction evidence="7 8">
        <text>cytidine(34) in tRNA(Ile2) + L-lysine + ATP = lysidine(34) in tRNA(Ile2) + AMP + diphosphate + H(+)</text>
        <dbReference type="Rhea" id="RHEA:43744"/>
        <dbReference type="Rhea" id="RHEA-COMP:10625"/>
        <dbReference type="Rhea" id="RHEA-COMP:10670"/>
        <dbReference type="ChEBI" id="CHEBI:15378"/>
        <dbReference type="ChEBI" id="CHEBI:30616"/>
        <dbReference type="ChEBI" id="CHEBI:32551"/>
        <dbReference type="ChEBI" id="CHEBI:33019"/>
        <dbReference type="ChEBI" id="CHEBI:82748"/>
        <dbReference type="ChEBI" id="CHEBI:83665"/>
        <dbReference type="ChEBI" id="CHEBI:456215"/>
        <dbReference type="EC" id="6.3.4.19"/>
    </reaction>
</comment>
<organism evidence="10 11">
    <name type="scientific">Metabacillus fastidiosus</name>
    <dbReference type="NCBI Taxonomy" id="1458"/>
    <lineage>
        <taxon>Bacteria</taxon>
        <taxon>Bacillati</taxon>
        <taxon>Bacillota</taxon>
        <taxon>Bacilli</taxon>
        <taxon>Bacillales</taxon>
        <taxon>Bacillaceae</taxon>
        <taxon>Metabacillus</taxon>
    </lineage>
</organism>
<evidence type="ECO:0000256" key="5">
    <source>
        <dbReference type="ARBA" id="ARBA00022741"/>
    </source>
</evidence>
<evidence type="ECO:0000256" key="8">
    <source>
        <dbReference type="HAMAP-Rule" id="MF_01161"/>
    </source>
</evidence>
<evidence type="ECO:0000313" key="10">
    <source>
        <dbReference type="EMBL" id="MED4404151.1"/>
    </source>
</evidence>
<comment type="function">
    <text evidence="8">Ligates lysine onto the cytidine present at position 34 of the AUA codon-specific tRNA(Ile) that contains the anticodon CAU, in an ATP-dependent manner. Cytidine is converted to lysidine, thus changing the amino acid specificity of the tRNA from methionine to isoleucine.</text>
</comment>
<dbReference type="InterPro" id="IPR015262">
    <property type="entry name" value="tRNA_Ile_lys_synt_subst-bd"/>
</dbReference>
<keyword evidence="2 8" id="KW-0963">Cytoplasm</keyword>
<dbReference type="InterPro" id="IPR012795">
    <property type="entry name" value="tRNA_Ile_lys_synt_N"/>
</dbReference>
<dbReference type="Proteomes" id="UP001342826">
    <property type="component" value="Unassembled WGS sequence"/>
</dbReference>
<dbReference type="NCBIfam" id="TIGR02433">
    <property type="entry name" value="lysidine_TilS_C"/>
    <property type="match status" value="1"/>
</dbReference>